<evidence type="ECO:0000313" key="2">
    <source>
        <dbReference type="Proteomes" id="UP000036681"/>
    </source>
</evidence>
<accession>A0A0M3IHD2</accession>
<evidence type="ECO:0000256" key="1">
    <source>
        <dbReference type="SAM" id="SignalP"/>
    </source>
</evidence>
<feature type="chain" id="PRO_5005656903" evidence="1">
    <location>
        <begin position="20"/>
        <end position="126"/>
    </location>
</feature>
<dbReference type="WBParaSite" id="ALUE_0001780801-mRNA-1">
    <property type="protein sequence ID" value="ALUE_0001780801-mRNA-1"/>
    <property type="gene ID" value="ALUE_0001780801"/>
</dbReference>
<protein>
    <submittedName>
        <fullName evidence="3">Secreted protein</fullName>
    </submittedName>
</protein>
<keyword evidence="1" id="KW-0732">Signal</keyword>
<evidence type="ECO:0000313" key="3">
    <source>
        <dbReference type="WBParaSite" id="ALUE_0001780801-mRNA-1"/>
    </source>
</evidence>
<feature type="signal peptide" evidence="1">
    <location>
        <begin position="1"/>
        <end position="19"/>
    </location>
</feature>
<reference evidence="3" key="1">
    <citation type="submission" date="2017-02" db="UniProtKB">
        <authorList>
            <consortium name="WormBaseParasite"/>
        </authorList>
    </citation>
    <scope>IDENTIFICATION</scope>
</reference>
<organism evidence="2 3">
    <name type="scientific">Ascaris lumbricoides</name>
    <name type="common">Giant roundworm</name>
    <dbReference type="NCBI Taxonomy" id="6252"/>
    <lineage>
        <taxon>Eukaryota</taxon>
        <taxon>Metazoa</taxon>
        <taxon>Ecdysozoa</taxon>
        <taxon>Nematoda</taxon>
        <taxon>Chromadorea</taxon>
        <taxon>Rhabditida</taxon>
        <taxon>Spirurina</taxon>
        <taxon>Ascaridomorpha</taxon>
        <taxon>Ascaridoidea</taxon>
        <taxon>Ascarididae</taxon>
        <taxon>Ascaris</taxon>
    </lineage>
</organism>
<proteinExistence type="predicted"/>
<keyword evidence="2" id="KW-1185">Reference proteome</keyword>
<dbReference type="AlphaFoldDB" id="A0A0M3IHD2"/>
<name>A0A0M3IHD2_ASCLU</name>
<sequence length="126" mass="14307">MHHIVPILLSILIIHSSNTCKIKLTIISRTIKPFLFQAIVPSLKTKTAVTEFVYKDQIITTMVEGKNCYDKRWIMKTWKKAGKKWVAARERRMRLDGNGKLNVTVGDSLIPVLDSRMGILCSHGPC</sequence>
<dbReference type="Proteomes" id="UP000036681">
    <property type="component" value="Unplaced"/>
</dbReference>